<protein>
    <recommendedName>
        <fullName evidence="2">Calcineurin-like phosphoesterase domain-containing protein</fullName>
    </recommendedName>
</protein>
<reference evidence="1" key="1">
    <citation type="journal article" date="2015" name="Nature">
        <title>Complex archaea that bridge the gap between prokaryotes and eukaryotes.</title>
        <authorList>
            <person name="Spang A."/>
            <person name="Saw J.H."/>
            <person name="Jorgensen S.L."/>
            <person name="Zaremba-Niedzwiedzka K."/>
            <person name="Martijn J."/>
            <person name="Lind A.E."/>
            <person name="van Eijk R."/>
            <person name="Schleper C."/>
            <person name="Guy L."/>
            <person name="Ettema T.J."/>
        </authorList>
    </citation>
    <scope>NUCLEOTIDE SEQUENCE</scope>
</reference>
<feature type="non-terminal residue" evidence="1">
    <location>
        <position position="284"/>
    </location>
</feature>
<sequence length="284" mass="32838">MQGGYMPLPKLDTKDWEAEKGFYLRATREQITTRAKVLKMQPYSYDKRMRERGVYREKFEHEVETPALESEAVTIYTPYPNFDIKPFKLAKSDRDEEDLIVVSADKHLAKITESYNIEIAKERMDKLLDATMTIVNLHRPIRKLWVFVTGDMVQGENPHQGSKIGEVECGAYEQIHTYGIPILSRFLVSLLQGVADVEMMAVCGNHGKYDRIAPDKTNWDAFLYSGLETALINQNKVKINPPVTFYQLANIRGFRFFMIHGNQVNATQGIPLFAMRRKMQEWYA</sequence>
<accession>A0A0F8XXM4</accession>
<dbReference type="AlphaFoldDB" id="A0A0F8XXM4"/>
<organism evidence="1">
    <name type="scientific">marine sediment metagenome</name>
    <dbReference type="NCBI Taxonomy" id="412755"/>
    <lineage>
        <taxon>unclassified sequences</taxon>
        <taxon>metagenomes</taxon>
        <taxon>ecological metagenomes</taxon>
    </lineage>
</organism>
<gene>
    <name evidence="1" type="ORF">LCGC14_3162130</name>
</gene>
<evidence type="ECO:0008006" key="2">
    <source>
        <dbReference type="Google" id="ProtNLM"/>
    </source>
</evidence>
<evidence type="ECO:0000313" key="1">
    <source>
        <dbReference type="EMBL" id="KKK46749.1"/>
    </source>
</evidence>
<name>A0A0F8XXM4_9ZZZZ</name>
<comment type="caution">
    <text evidence="1">The sequence shown here is derived from an EMBL/GenBank/DDBJ whole genome shotgun (WGS) entry which is preliminary data.</text>
</comment>
<proteinExistence type="predicted"/>
<dbReference type="EMBL" id="LAZR01069924">
    <property type="protein sequence ID" value="KKK46749.1"/>
    <property type="molecule type" value="Genomic_DNA"/>
</dbReference>